<evidence type="ECO:0000256" key="1">
    <source>
        <dbReference type="SAM" id="MobiDB-lite"/>
    </source>
</evidence>
<feature type="region of interest" description="Disordered" evidence="1">
    <location>
        <begin position="443"/>
        <end position="467"/>
    </location>
</feature>
<evidence type="ECO:0000313" key="2">
    <source>
        <dbReference type="EMBL" id="KZV21052.1"/>
    </source>
</evidence>
<proteinExistence type="predicted"/>
<protein>
    <recommendedName>
        <fullName evidence="4">Dystroglycan-like</fullName>
    </recommendedName>
</protein>
<evidence type="ECO:0008006" key="4">
    <source>
        <dbReference type="Google" id="ProtNLM"/>
    </source>
</evidence>
<organism evidence="2 3">
    <name type="scientific">Dorcoceras hygrometricum</name>
    <dbReference type="NCBI Taxonomy" id="472368"/>
    <lineage>
        <taxon>Eukaryota</taxon>
        <taxon>Viridiplantae</taxon>
        <taxon>Streptophyta</taxon>
        <taxon>Embryophyta</taxon>
        <taxon>Tracheophyta</taxon>
        <taxon>Spermatophyta</taxon>
        <taxon>Magnoliopsida</taxon>
        <taxon>eudicotyledons</taxon>
        <taxon>Gunneridae</taxon>
        <taxon>Pentapetalae</taxon>
        <taxon>asterids</taxon>
        <taxon>lamiids</taxon>
        <taxon>Lamiales</taxon>
        <taxon>Gesneriaceae</taxon>
        <taxon>Didymocarpoideae</taxon>
        <taxon>Trichosporeae</taxon>
        <taxon>Loxocarpinae</taxon>
        <taxon>Dorcoceras</taxon>
    </lineage>
</organism>
<reference evidence="2 3" key="1">
    <citation type="journal article" date="2015" name="Proc. Natl. Acad. Sci. U.S.A.">
        <title>The resurrection genome of Boea hygrometrica: A blueprint for survival of dehydration.</title>
        <authorList>
            <person name="Xiao L."/>
            <person name="Yang G."/>
            <person name="Zhang L."/>
            <person name="Yang X."/>
            <person name="Zhao S."/>
            <person name="Ji Z."/>
            <person name="Zhou Q."/>
            <person name="Hu M."/>
            <person name="Wang Y."/>
            <person name="Chen M."/>
            <person name="Xu Y."/>
            <person name="Jin H."/>
            <person name="Xiao X."/>
            <person name="Hu G."/>
            <person name="Bao F."/>
            <person name="Hu Y."/>
            <person name="Wan P."/>
            <person name="Li L."/>
            <person name="Deng X."/>
            <person name="Kuang T."/>
            <person name="Xiang C."/>
            <person name="Zhu J.K."/>
            <person name="Oliver M.J."/>
            <person name="He Y."/>
        </authorList>
    </citation>
    <scope>NUCLEOTIDE SEQUENCE [LARGE SCALE GENOMIC DNA]</scope>
    <source>
        <strain evidence="3">cv. XS01</strain>
    </source>
</reference>
<keyword evidence="3" id="KW-1185">Reference proteome</keyword>
<sequence>MLASKTTVKSGQQLRWNLEPKHAEIWRYSYTKMMPHTMVKSGTKNAGSCSPKQALESGHQLKCVCGTVNNKEYIIQLICLWKFGHQCPTSPLLPPRKVPLEDLIYTSCTDPIPQPAAARTPRLHQPSTVTHLFYAYVRKTTNTEFNIVVLGRDLILLTAESFSSVHSRITVLCSTADSADVKVADPPVVSTADPDFLLLQLVHLSLSAPAVDFGHQCPTSPLLPPRKVPLEDLIYISCTDPIPQPAAARTPRLHHPSAVTNLFYAYVRKATNTEFNIVVLGRDLILAFCHLVSATAEPCLPAAGLVIPAAGTLTRNSWCNFALALQTLNRLLLIAIIDPTIDVPAGYYHRKIHRLNLSVKEKRCRIHLSKRHRLTTANIKFQRLLTAESFSSVHSRITVLCSTADSADVKVADPPIVSTADPDFLLLQLVHLSLSAPAGRCHTAGRGGNPVGGAPGGGHTAGRGGNPVGGAPGGDYSYFRHSLVRNSIRNGSSYISNALQINFDSVLGITDNTEMVTMFKTLESTGLRGFLGCPSVLYERELEQFFDTAMVKDGDITCEVSGKVVVISEDRFAGVFGLPTEGLVNLSEVPKDLVYDARSFFSQSGEHISTYGKKRLMKYEYRLLNDILAKSTVKAGSFDVVTHERFLMMTAIHFGIQVNWSKILFGVLKEMVDKTLKKAKGFAAQICVLLKGDPKPLML</sequence>
<evidence type="ECO:0000313" key="3">
    <source>
        <dbReference type="Proteomes" id="UP000250235"/>
    </source>
</evidence>
<accession>A0A2Z7APG6</accession>
<dbReference type="Proteomes" id="UP000250235">
    <property type="component" value="Unassembled WGS sequence"/>
</dbReference>
<dbReference type="EMBL" id="KV014977">
    <property type="protein sequence ID" value="KZV21052.1"/>
    <property type="molecule type" value="Genomic_DNA"/>
</dbReference>
<name>A0A2Z7APG6_9LAMI</name>
<gene>
    <name evidence="2" type="ORF">F511_31548</name>
</gene>
<feature type="compositionally biased region" description="Gly residues" evidence="1">
    <location>
        <begin position="445"/>
        <end position="467"/>
    </location>
</feature>
<dbReference type="AlphaFoldDB" id="A0A2Z7APG6"/>